<dbReference type="EMBL" id="PYAV01000015">
    <property type="protein sequence ID" value="PSL42441.1"/>
    <property type="molecule type" value="Genomic_DNA"/>
</dbReference>
<gene>
    <name evidence="4" type="ORF">B0H94_11545</name>
</gene>
<sequence length="273" mass="29616">MKKYITGIAVGVAATAVAHTAAAETEVEVHTVAPGENVWSIAESYDVSIDALDSFNGMWGNLEVIHPGETLHVPEESSQPEQADDETTGSEQAVNEQDTPAEDEASHEGADSEEAVNEQEEPQAAEPAEAPSEEEAGNSEVESSEMSAFEQEVVDLTNEERAAQGLAPLEPHNELANVAEIKSEDMRDNNYFSHDSPTYGSPFDMLETYGVNYRTAGENIAAGQRTPEEVVDGWMNSDGHRANILDESYTHIGIGHAEGGSYQHYWTQMFLAE</sequence>
<dbReference type="Pfam" id="PF01476">
    <property type="entry name" value="LysM"/>
    <property type="match status" value="1"/>
</dbReference>
<evidence type="ECO:0000256" key="1">
    <source>
        <dbReference type="SAM" id="MobiDB-lite"/>
    </source>
</evidence>
<dbReference type="CDD" id="cd05379">
    <property type="entry name" value="CAP_bacterial"/>
    <property type="match status" value="1"/>
</dbReference>
<proteinExistence type="predicted"/>
<dbReference type="PANTHER" id="PTHR31157:SF1">
    <property type="entry name" value="SCP DOMAIN-CONTAINING PROTEIN"/>
    <property type="match status" value="1"/>
</dbReference>
<feature type="compositionally biased region" description="Polar residues" evidence="1">
    <location>
        <begin position="89"/>
        <end position="98"/>
    </location>
</feature>
<name>A0A2P8H8C2_9BACI</name>
<feature type="chain" id="PRO_5015121618" evidence="2">
    <location>
        <begin position="24"/>
        <end position="273"/>
    </location>
</feature>
<dbReference type="RefSeq" id="WP_146139953.1">
    <property type="nucleotide sequence ID" value="NZ_PYAV01000015.1"/>
</dbReference>
<evidence type="ECO:0000256" key="2">
    <source>
        <dbReference type="SAM" id="SignalP"/>
    </source>
</evidence>
<dbReference type="Proteomes" id="UP000242310">
    <property type="component" value="Unassembled WGS sequence"/>
</dbReference>
<dbReference type="Gene3D" id="3.10.350.10">
    <property type="entry name" value="LysM domain"/>
    <property type="match status" value="1"/>
</dbReference>
<protein>
    <submittedName>
        <fullName evidence="4">Putative YkwD family protein</fullName>
    </submittedName>
</protein>
<dbReference type="SUPFAM" id="SSF55797">
    <property type="entry name" value="PR-1-like"/>
    <property type="match status" value="1"/>
</dbReference>
<dbReference type="AlphaFoldDB" id="A0A2P8H8C2"/>
<dbReference type="InterPro" id="IPR018392">
    <property type="entry name" value="LysM"/>
</dbReference>
<keyword evidence="5" id="KW-1185">Reference proteome</keyword>
<dbReference type="Gene3D" id="3.40.33.10">
    <property type="entry name" value="CAP"/>
    <property type="match status" value="1"/>
</dbReference>
<feature type="domain" description="LysM" evidence="3">
    <location>
        <begin position="28"/>
        <end position="73"/>
    </location>
</feature>
<dbReference type="InterPro" id="IPR036779">
    <property type="entry name" value="LysM_dom_sf"/>
</dbReference>
<dbReference type="SMART" id="SM00257">
    <property type="entry name" value="LysM"/>
    <property type="match status" value="1"/>
</dbReference>
<accession>A0A2P8H8C2</accession>
<evidence type="ECO:0000259" key="3">
    <source>
        <dbReference type="PROSITE" id="PS51782"/>
    </source>
</evidence>
<comment type="caution">
    <text evidence="4">The sequence shown here is derived from an EMBL/GenBank/DDBJ whole genome shotgun (WGS) entry which is preliminary data.</text>
</comment>
<evidence type="ECO:0000313" key="4">
    <source>
        <dbReference type="EMBL" id="PSL42441.1"/>
    </source>
</evidence>
<evidence type="ECO:0000313" key="5">
    <source>
        <dbReference type="Proteomes" id="UP000242310"/>
    </source>
</evidence>
<dbReference type="PANTHER" id="PTHR31157">
    <property type="entry name" value="SCP DOMAIN-CONTAINING PROTEIN"/>
    <property type="match status" value="1"/>
</dbReference>
<dbReference type="OrthoDB" id="9783944at2"/>
<dbReference type="InterPro" id="IPR035940">
    <property type="entry name" value="CAP_sf"/>
</dbReference>
<dbReference type="Pfam" id="PF00188">
    <property type="entry name" value="CAP"/>
    <property type="match status" value="1"/>
</dbReference>
<dbReference type="PROSITE" id="PS51782">
    <property type="entry name" value="LYSM"/>
    <property type="match status" value="1"/>
</dbReference>
<dbReference type="SUPFAM" id="SSF54106">
    <property type="entry name" value="LysM domain"/>
    <property type="match status" value="1"/>
</dbReference>
<feature type="signal peptide" evidence="2">
    <location>
        <begin position="1"/>
        <end position="23"/>
    </location>
</feature>
<dbReference type="CDD" id="cd00118">
    <property type="entry name" value="LysM"/>
    <property type="match status" value="1"/>
</dbReference>
<feature type="compositionally biased region" description="Acidic residues" evidence="1">
    <location>
        <begin position="111"/>
        <end position="123"/>
    </location>
</feature>
<feature type="region of interest" description="Disordered" evidence="1">
    <location>
        <begin position="72"/>
        <end position="151"/>
    </location>
</feature>
<dbReference type="InterPro" id="IPR014044">
    <property type="entry name" value="CAP_dom"/>
</dbReference>
<keyword evidence="2" id="KW-0732">Signal</keyword>
<organism evidence="4 5">
    <name type="scientific">Salsuginibacillus halophilus</name>
    <dbReference type="NCBI Taxonomy" id="517424"/>
    <lineage>
        <taxon>Bacteria</taxon>
        <taxon>Bacillati</taxon>
        <taxon>Bacillota</taxon>
        <taxon>Bacilli</taxon>
        <taxon>Bacillales</taxon>
        <taxon>Bacillaceae</taxon>
        <taxon>Salsuginibacillus</taxon>
    </lineage>
</organism>
<dbReference type="NCBIfam" id="TIGR02909">
    <property type="entry name" value="spore_YkwD"/>
    <property type="match status" value="1"/>
</dbReference>
<reference evidence="4 5" key="1">
    <citation type="submission" date="2018-03" db="EMBL/GenBank/DDBJ databases">
        <title>Genomic Encyclopedia of Type Strains, Phase III (KMG-III): the genomes of soil and plant-associated and newly described type strains.</title>
        <authorList>
            <person name="Whitman W."/>
        </authorList>
    </citation>
    <scope>NUCLEOTIDE SEQUENCE [LARGE SCALE GENOMIC DNA]</scope>
    <source>
        <strain evidence="4 5">CGMCC 1.07653</strain>
    </source>
</reference>
<dbReference type="InterPro" id="IPR014258">
    <property type="entry name" value="CAP_domain_YkwD-like"/>
</dbReference>